<dbReference type="AlphaFoldDB" id="A0A9P6JY06"/>
<comment type="caution">
    <text evidence="4">The sequence shown here is derived from an EMBL/GenBank/DDBJ whole genome shotgun (WGS) entry which is preliminary data.</text>
</comment>
<feature type="signal peptide" evidence="3">
    <location>
        <begin position="1"/>
        <end position="22"/>
    </location>
</feature>
<evidence type="ECO:0000313" key="4">
    <source>
        <dbReference type="EMBL" id="KAF9537030.1"/>
    </source>
</evidence>
<keyword evidence="2" id="KW-1133">Transmembrane helix</keyword>
<dbReference type="EMBL" id="JAAAXW010000478">
    <property type="protein sequence ID" value="KAF9537030.1"/>
    <property type="molecule type" value="Genomic_DNA"/>
</dbReference>
<keyword evidence="5" id="KW-1185">Reference proteome</keyword>
<reference evidence="4" key="1">
    <citation type="journal article" date="2020" name="Fungal Divers.">
        <title>Resolving the Mortierellaceae phylogeny through synthesis of multi-gene phylogenetics and phylogenomics.</title>
        <authorList>
            <person name="Vandepol N."/>
            <person name="Liber J."/>
            <person name="Desiro A."/>
            <person name="Na H."/>
            <person name="Kennedy M."/>
            <person name="Barry K."/>
            <person name="Grigoriev I.V."/>
            <person name="Miller A.N."/>
            <person name="O'Donnell K."/>
            <person name="Stajich J.E."/>
            <person name="Bonito G."/>
        </authorList>
    </citation>
    <scope>NUCLEOTIDE SEQUENCE</scope>
    <source>
        <strain evidence="4">NRRL 2591</strain>
    </source>
</reference>
<feature type="region of interest" description="Disordered" evidence="1">
    <location>
        <begin position="122"/>
        <end position="147"/>
    </location>
</feature>
<evidence type="ECO:0000313" key="5">
    <source>
        <dbReference type="Proteomes" id="UP000723463"/>
    </source>
</evidence>
<sequence length="147" mass="16806">MWGFIGQMISQIMLQLSPVALASTITDQSTIFHQIDWLGESTVMLLPIIERNAPLSQLFAVVLGLFMSSFVTFMTALFNQRKIPEYMHVLQFAQKQSQLQRKVRTLPNREYMSSVCAEQHCHGYPPGRRGPGSMIRDNRDQESVTTR</sequence>
<feature type="transmembrane region" description="Helical" evidence="2">
    <location>
        <begin position="55"/>
        <end position="78"/>
    </location>
</feature>
<evidence type="ECO:0000256" key="3">
    <source>
        <dbReference type="SAM" id="SignalP"/>
    </source>
</evidence>
<dbReference type="Proteomes" id="UP000723463">
    <property type="component" value="Unassembled WGS sequence"/>
</dbReference>
<gene>
    <name evidence="4" type="ORF">EC957_008974</name>
</gene>
<feature type="compositionally biased region" description="Basic and acidic residues" evidence="1">
    <location>
        <begin position="136"/>
        <end position="147"/>
    </location>
</feature>
<accession>A0A9P6JY06</accession>
<evidence type="ECO:0000256" key="2">
    <source>
        <dbReference type="SAM" id="Phobius"/>
    </source>
</evidence>
<name>A0A9P6JY06_9FUNG</name>
<keyword evidence="3" id="KW-0732">Signal</keyword>
<evidence type="ECO:0000256" key="1">
    <source>
        <dbReference type="SAM" id="MobiDB-lite"/>
    </source>
</evidence>
<proteinExistence type="predicted"/>
<feature type="chain" id="PRO_5040206051" evidence="3">
    <location>
        <begin position="23"/>
        <end position="147"/>
    </location>
</feature>
<keyword evidence="2" id="KW-0472">Membrane</keyword>
<keyword evidence="2" id="KW-0812">Transmembrane</keyword>
<organism evidence="4 5">
    <name type="scientific">Mortierella hygrophila</name>
    <dbReference type="NCBI Taxonomy" id="979708"/>
    <lineage>
        <taxon>Eukaryota</taxon>
        <taxon>Fungi</taxon>
        <taxon>Fungi incertae sedis</taxon>
        <taxon>Mucoromycota</taxon>
        <taxon>Mortierellomycotina</taxon>
        <taxon>Mortierellomycetes</taxon>
        <taxon>Mortierellales</taxon>
        <taxon>Mortierellaceae</taxon>
        <taxon>Mortierella</taxon>
    </lineage>
</organism>
<protein>
    <submittedName>
        <fullName evidence="4">Uncharacterized protein</fullName>
    </submittedName>
</protein>